<feature type="region of interest" description="Disordered" evidence="1">
    <location>
        <begin position="269"/>
        <end position="407"/>
    </location>
</feature>
<dbReference type="Gene3D" id="3.60.10.10">
    <property type="entry name" value="Endonuclease/exonuclease/phosphatase"/>
    <property type="match status" value="1"/>
</dbReference>
<dbReference type="PROSITE" id="PS50878">
    <property type="entry name" value="RT_POL"/>
    <property type="match status" value="1"/>
</dbReference>
<accession>A0A8H7VEY0</accession>
<keyword evidence="4" id="KW-1185">Reference proteome</keyword>
<dbReference type="InterPro" id="IPR036691">
    <property type="entry name" value="Endo/exonu/phosph_ase_sf"/>
</dbReference>
<dbReference type="InterPro" id="IPR000477">
    <property type="entry name" value="RT_dom"/>
</dbReference>
<feature type="region of interest" description="Disordered" evidence="1">
    <location>
        <begin position="1"/>
        <end position="33"/>
    </location>
</feature>
<name>A0A8H7VEY0_9FUNG</name>
<feature type="compositionally biased region" description="Polar residues" evidence="1">
    <location>
        <begin position="344"/>
        <end position="366"/>
    </location>
</feature>
<evidence type="ECO:0000256" key="1">
    <source>
        <dbReference type="SAM" id="MobiDB-lite"/>
    </source>
</evidence>
<protein>
    <recommendedName>
        <fullName evidence="2">Reverse transcriptase domain-containing protein</fullName>
    </recommendedName>
</protein>
<evidence type="ECO:0000313" key="4">
    <source>
        <dbReference type="Proteomes" id="UP000646827"/>
    </source>
</evidence>
<dbReference type="GO" id="GO:0003824">
    <property type="term" value="F:catalytic activity"/>
    <property type="evidence" value="ECO:0007669"/>
    <property type="project" value="InterPro"/>
</dbReference>
<feature type="compositionally biased region" description="Polar residues" evidence="1">
    <location>
        <begin position="269"/>
        <end position="290"/>
    </location>
</feature>
<dbReference type="Proteomes" id="UP000646827">
    <property type="component" value="Unassembled WGS sequence"/>
</dbReference>
<dbReference type="EMBL" id="JAEPRB010000794">
    <property type="protein sequence ID" value="KAG2212004.1"/>
    <property type="molecule type" value="Genomic_DNA"/>
</dbReference>
<dbReference type="InterPro" id="IPR043502">
    <property type="entry name" value="DNA/RNA_pol_sf"/>
</dbReference>
<reference evidence="3 4" key="1">
    <citation type="submission" date="2020-12" db="EMBL/GenBank/DDBJ databases">
        <title>Metabolic potential, ecology and presence of endohyphal bacteria is reflected in genomic diversity of Mucoromycotina.</title>
        <authorList>
            <person name="Muszewska A."/>
            <person name="Okrasinska A."/>
            <person name="Steczkiewicz K."/>
            <person name="Drgas O."/>
            <person name="Orlowska M."/>
            <person name="Perlinska-Lenart U."/>
            <person name="Aleksandrzak-Piekarczyk T."/>
            <person name="Szatraj K."/>
            <person name="Zielenkiewicz U."/>
            <person name="Pilsyk S."/>
            <person name="Malc E."/>
            <person name="Mieczkowski P."/>
            <person name="Kruszewska J.S."/>
            <person name="Biernat P."/>
            <person name="Pawlowska J."/>
        </authorList>
    </citation>
    <scope>NUCLEOTIDE SEQUENCE [LARGE SCALE GENOMIC DNA]</scope>
    <source>
        <strain evidence="3 4">CBS 142.35</strain>
    </source>
</reference>
<dbReference type="SUPFAM" id="SSF56672">
    <property type="entry name" value="DNA/RNA polymerases"/>
    <property type="match status" value="1"/>
</dbReference>
<dbReference type="Pfam" id="PF13966">
    <property type="entry name" value="zf-RVT"/>
    <property type="match status" value="1"/>
</dbReference>
<dbReference type="InterPro" id="IPR005135">
    <property type="entry name" value="Endo/exonuclease/phosphatase"/>
</dbReference>
<proteinExistence type="predicted"/>
<dbReference type="OrthoDB" id="2205812at2759"/>
<feature type="domain" description="Reverse transcriptase" evidence="2">
    <location>
        <begin position="899"/>
        <end position="1168"/>
    </location>
</feature>
<feature type="compositionally biased region" description="Low complexity" evidence="1">
    <location>
        <begin position="376"/>
        <end position="394"/>
    </location>
</feature>
<dbReference type="InterPro" id="IPR026960">
    <property type="entry name" value="RVT-Znf"/>
</dbReference>
<dbReference type="SUPFAM" id="SSF56219">
    <property type="entry name" value="DNase I-like"/>
    <property type="match status" value="1"/>
</dbReference>
<sequence>MSQKKRPRTKTTNTSPYANKSNTDNRPKTTRPVLKSVRRSIFSSSGIHQNDHSNHIRTTEYFSSINPSLFFETTSITNNRHLICDAIAQQFSPSSPRGVEFRFKDKRVVVEITPRNDEQRHTLSSTGLIIQGQSIRGTPALRKGSGFMTINLYDLPHLPEQDLSQAIQQTLEPYGRLLDISLFLSSPHSFFMGQGSACLDVTNSDQKLNTHTLQFPGMDHEIRAFWKGSPPYCRICREDTHEKDACPKAKSQHLQACSSCGVYGHSLQNCQQKSTPPQPTQHHVGNTTESIPPPQKKNKKDGPLEGLLTSVDEEPESDEEFSSAPPSPRQSPNMDIDAIDHNFSLDTQDPNHDQSSSTGAASNISPLPTPVSPGITGTTTQETETENVLTTNLNSRENPPSEKNDNLLPISIEPNQHIATLSIMQTVNDAAARILGSTYSETGVRRSSQTHAGDETIQSRFHTQFQASSSFWSQHVGIVSLNPPIILSLNSFELDGRVLHVTASHSSFSFAPINIIVIYAPARSYQHAPFYSSLSQLPFFSSSSIEHSVLLGDFNYQILSRSSSGIPDIWKTLLSASWVDCVTPSGDCPTPTFLRNSSRSCIDYIFTSADLYPFTSSPIIDFINQLWTDHQLVSVELRLGQAPLGPGLWRCNPTLAYDEQFCSSFYQLITDEYSKLPDTLSTQHKWDQLKTITGKFARKYSRKRGTHNKIRLQSLQKERRKYLSTCTNTELQHDPYLASLEAKIATLQSDIVYIDALRAGLRWREHGERSAGYIKRTIEVRQAKRTITHLRHPTTNIICNTPDSMTEAAKTFYQHLYSPEPVDYNAIDKILQTVPSDLLSSPNIQSRLTAIFTLEELIDGAKRAPRASSPGSDGLPYPILRLLFEHPLTGALAVNVYNDALTAGVFPSSWSETCLCLLPKKGDLSLLSNWRPISLINTDAKVFTRLVNAQLLPAVQPIISPAQTGFLPGKFIGENGLAARLIMDYARHHRLPGVGIVLDQHKAYDCVHPDYLRHVLLHIGLPISLVLSLCHLFFSTSISVMVNGFLSEPVQQGRGLRQGDPISPVLFNLAFDPLLQTILADPLFHGFSLHYNLGTIPMVPPAPIKVLGYADDALFFLSDFNDFHQLQNALSLYSRASNAKQNFLQSAGINAWHDYRSLSAVRYLGYPLASTNSQLNAFLEGLLVKLRTASDIHLQRGLSVQGRSTVINTLIMSKIWHVLRVTPVSKQFHQRIRSLVTRFLMYKMFPPVKYDILTLPKFIGGLGILDSRLQQQAMQIRWLSSLFSFSFSFSAPSFLPCFLSYFLTSTSNCVDPLLPLLFPSLRSSTLRSLHTLSSLFSTIDELEPGTMIKDPSMATCLCLPLSFVIQGVEGSSYVPTKFLSTLLVSDAYMFDSNINRLRPRTRTELGVGRNTIIRLFGALDTGKVLISAFLARALLPGAPILGSANFYIGQVNLQPFYDRFKINNQPLHLCTTRSYRHTRQLSAITRALENPTYPSLTKSKWQLFWKARILPSARTIWWRTLHNKISCRANLHHILPASFDNALCPLGDLENDSASHFLFSCQSKWIVWQQVLQDCTLCSVTQDTISNAIFSLTIPTWHLSHSPLSPIQLISGIMVSIWRAHWLFVFSSVPFFSNNVIKSTHKFLINFRQEESIFHRKPP</sequence>
<dbReference type="CDD" id="cd01650">
    <property type="entry name" value="RT_nLTR_like"/>
    <property type="match status" value="1"/>
</dbReference>
<gene>
    <name evidence="3" type="ORF">INT45_005506</name>
</gene>
<feature type="compositionally biased region" description="Acidic residues" evidence="1">
    <location>
        <begin position="311"/>
        <end position="321"/>
    </location>
</feature>
<organism evidence="3 4">
    <name type="scientific">Circinella minor</name>
    <dbReference type="NCBI Taxonomy" id="1195481"/>
    <lineage>
        <taxon>Eukaryota</taxon>
        <taxon>Fungi</taxon>
        <taxon>Fungi incertae sedis</taxon>
        <taxon>Mucoromycota</taxon>
        <taxon>Mucoromycotina</taxon>
        <taxon>Mucoromycetes</taxon>
        <taxon>Mucorales</taxon>
        <taxon>Lichtheimiaceae</taxon>
        <taxon>Circinella</taxon>
    </lineage>
</organism>
<dbReference type="Pfam" id="PF03372">
    <property type="entry name" value="Exo_endo_phos"/>
    <property type="match status" value="1"/>
</dbReference>
<dbReference type="Pfam" id="PF00078">
    <property type="entry name" value="RVT_1"/>
    <property type="match status" value="1"/>
</dbReference>
<comment type="caution">
    <text evidence="3">The sequence shown here is derived from an EMBL/GenBank/DDBJ whole genome shotgun (WGS) entry which is preliminary data.</text>
</comment>
<feature type="compositionally biased region" description="Polar residues" evidence="1">
    <location>
        <begin position="10"/>
        <end position="24"/>
    </location>
</feature>
<evidence type="ECO:0000313" key="3">
    <source>
        <dbReference type="EMBL" id="KAG2212004.1"/>
    </source>
</evidence>
<dbReference type="PANTHER" id="PTHR19446">
    <property type="entry name" value="REVERSE TRANSCRIPTASES"/>
    <property type="match status" value="1"/>
</dbReference>
<evidence type="ECO:0000259" key="2">
    <source>
        <dbReference type="PROSITE" id="PS50878"/>
    </source>
</evidence>